<sequence length="1271" mass="138776">MQAVQDCRGRLGLVPGLPKLCGEWIALKTKGSREKAKQYVPCQQHGNRLVLAMDVGPFPWIFRKDLFKRRYKPALFYGLKTERRLLCLFLGAGKMMGKETQTNFFNKTILAGFIGTFVFVLLMLLMSGRSTVIAGEPAPERFGLEQRIVCQTSIEDLKWLHRTWPDENPTAKPPRSEILSDALIRARVEKSLRMEAALEGVYGIAITTPMLQAELDRMARNSKMPDRLREMFNALDNDPVAIAECIARPALVEKKLYNSYVWDNRQHGDLRAKAEAALRHAPDLEDLSASGGQAHRLALVRRDETPSQQTATKPDSLQVIELDNEAFTREVRRLTNQPGDNPAPRPVSGPALRETETAFIHEEVLNQTEDRLEVRSLVWKKRGFDSWWATQANQWAPVSPQALTDDLRLPAITGMAQAGDPEPLAGVTGDTWSVRYIVPSGRFFHTAVWTGSEMIVWGGDDGSSTFNTGGRYDPSTDTWTATTTTGAPVGRSSHTAVWTGSEMIVWGGYGSGGFMNTGSRYDPSTDIWTAMTTTGAPSGRDSHTAVWTGSGMIVWGGRNPGYLNTGGRYDPLADAWTATTTVGAPVGRHWHTSVWTGSKMIVWGGSDGSKLNTGGRYDPLADAWTATTTVGAPVGRHLHTSVWTGSEMITWGGNGSGGYLNTGGRYDPLADAWTATTTTGVPDRRSSHTVVWTGSEMIIWGGYGYDEDNLNTGGRYDPSTDTWTVMTTTGAPSGRYGHTAVWTGSVMIVWGGWNETHLNTGGRYDLSTDTWMATREAPSKRYSHTAVWTGSEMIVWGGTNGDIYMNTGGRYDPSTDAWTATTTAGAPSGRWEHTAVWTGREMIVWGGNGNTGGRYDPSTDAWTATTTTGAPSGRYRHTAVWTGSEMIVWGGSGQNTGGRYDPSTDAWTATTTTGAPSGRYYHTAVWTGREMIVWGGYASTGGRYDPSTDTWTATTTTGAPVGRENHTAVWTGSEMIVWGGYGWDYLNTGGRYDPSTDAWTATTTTGAPSGRRYHTSVWTGREMIVWGGDDNGWLFNTGGRYDPSTDTWMATATTGAPVGRENHTAVWTGKEMIVWGGYSASSLGIYYPYDQLFDDVSHLHWAYAWIETLGQSGIASGCDDNNYCPDDPVTRAQMAVFLERGVHGSSYVPPSAMGTVFDDVPETYWAAAWIEQLHADGITGGCDASHYCPEANMARGHAAVFLLRSEHGAAYVPPPATGMFDDVPATYWAAPWIEQLANEGITSGCGANNYCPAADVKRDQMAVFLVKTFNL</sequence>
<dbReference type="PROSITE" id="PS51272">
    <property type="entry name" value="SLH"/>
    <property type="match status" value="3"/>
</dbReference>
<dbReference type="SUPFAM" id="SSF117281">
    <property type="entry name" value="Kelch motif"/>
    <property type="match status" value="3"/>
</dbReference>
<evidence type="ECO:0000313" key="5">
    <source>
        <dbReference type="EMBL" id="BAO44857.1"/>
    </source>
</evidence>
<keyword evidence="3" id="KW-0812">Transmembrane</keyword>
<keyword evidence="6" id="KW-1185">Reference proteome</keyword>
<accession>A0A7U6JIH2</accession>
<gene>
    <name evidence="5" type="ORF">TBH_C1942</name>
</gene>
<keyword evidence="2" id="KW-0677">Repeat</keyword>
<protein>
    <recommendedName>
        <fullName evidence="4">SLH domain-containing protein</fullName>
    </recommendedName>
</protein>
<name>A0A7U6JIH2_9GAMM</name>
<proteinExistence type="predicted"/>
<dbReference type="InterPro" id="IPR006652">
    <property type="entry name" value="Kelch_1"/>
</dbReference>
<organism evidence="5 6">
    <name type="scientific">Thiolapillus brandeum</name>
    <dbReference type="NCBI Taxonomy" id="1076588"/>
    <lineage>
        <taxon>Bacteria</taxon>
        <taxon>Pseudomonadati</taxon>
        <taxon>Pseudomonadota</taxon>
        <taxon>Gammaproteobacteria</taxon>
        <taxon>Chromatiales</taxon>
        <taxon>Sedimenticolaceae</taxon>
        <taxon>Thiolapillus</taxon>
    </lineage>
</organism>
<evidence type="ECO:0000256" key="3">
    <source>
        <dbReference type="SAM" id="Phobius"/>
    </source>
</evidence>
<keyword evidence="3" id="KW-1133">Transmembrane helix</keyword>
<feature type="domain" description="SLH" evidence="4">
    <location>
        <begin position="1153"/>
        <end position="1215"/>
    </location>
</feature>
<feature type="transmembrane region" description="Helical" evidence="3">
    <location>
        <begin position="104"/>
        <end position="126"/>
    </location>
</feature>
<dbReference type="AlphaFoldDB" id="A0A7U6JIH2"/>
<dbReference type="PANTHER" id="PTHR46093:SF18">
    <property type="entry name" value="FIBRONECTIN TYPE-III DOMAIN-CONTAINING PROTEIN"/>
    <property type="match status" value="1"/>
</dbReference>
<dbReference type="EMBL" id="AP012273">
    <property type="protein sequence ID" value="BAO44857.1"/>
    <property type="molecule type" value="Genomic_DNA"/>
</dbReference>
<evidence type="ECO:0000256" key="1">
    <source>
        <dbReference type="ARBA" id="ARBA00022441"/>
    </source>
</evidence>
<dbReference type="KEGG" id="tbn:TBH_C1942"/>
<keyword evidence="1" id="KW-0880">Kelch repeat</keyword>
<evidence type="ECO:0000259" key="4">
    <source>
        <dbReference type="PROSITE" id="PS51272"/>
    </source>
</evidence>
<feature type="domain" description="SLH" evidence="4">
    <location>
        <begin position="1216"/>
        <end position="1271"/>
    </location>
</feature>
<dbReference type="Gene3D" id="2.120.10.80">
    <property type="entry name" value="Kelch-type beta propeller"/>
    <property type="match status" value="3"/>
</dbReference>
<feature type="domain" description="SLH" evidence="4">
    <location>
        <begin position="1089"/>
        <end position="1152"/>
    </location>
</feature>
<dbReference type="OrthoDB" id="7064297at2"/>
<dbReference type="InterPro" id="IPR001119">
    <property type="entry name" value="SLH_dom"/>
</dbReference>
<dbReference type="SMART" id="SM00612">
    <property type="entry name" value="Kelch"/>
    <property type="match status" value="8"/>
</dbReference>
<dbReference type="InterPro" id="IPR015915">
    <property type="entry name" value="Kelch-typ_b-propeller"/>
</dbReference>
<dbReference type="Pfam" id="PF24681">
    <property type="entry name" value="Kelch_KLHDC2_KLHL20_DRC7"/>
    <property type="match status" value="2"/>
</dbReference>
<dbReference type="PANTHER" id="PTHR46093">
    <property type="entry name" value="ACYL-COA-BINDING DOMAIN-CONTAINING PROTEIN 5"/>
    <property type="match status" value="1"/>
</dbReference>
<evidence type="ECO:0000256" key="2">
    <source>
        <dbReference type="ARBA" id="ARBA00022737"/>
    </source>
</evidence>
<keyword evidence="3" id="KW-0472">Membrane</keyword>
<dbReference type="Pfam" id="PF00395">
    <property type="entry name" value="SLH"/>
    <property type="match status" value="2"/>
</dbReference>
<dbReference type="Proteomes" id="UP000031631">
    <property type="component" value="Chromosome"/>
</dbReference>
<reference evidence="5 6" key="1">
    <citation type="journal article" date="2014" name="PLoS ONE">
        <title>Physiological and genomic features of a novel sulfur-oxidizing gammaproteobacterium belonging to a previously uncultivated symbiotic lineage isolated from a hydrothermal vent.</title>
        <authorList>
            <person name="Nunoura T."/>
            <person name="Takaki Y."/>
            <person name="Kazama H."/>
            <person name="Kakuta J."/>
            <person name="Shimamura S."/>
            <person name="Makita H."/>
            <person name="Hirai M."/>
            <person name="Miyazaki M."/>
            <person name="Takai K."/>
        </authorList>
    </citation>
    <scope>NUCLEOTIDE SEQUENCE [LARGE SCALE GENOMIC DNA]</scope>
    <source>
        <strain evidence="5 6">Hiromi1</strain>
    </source>
</reference>
<evidence type="ECO:0000313" key="6">
    <source>
        <dbReference type="Proteomes" id="UP000031631"/>
    </source>
</evidence>